<dbReference type="Pfam" id="PF02943">
    <property type="entry name" value="FeThRed_B"/>
    <property type="match status" value="1"/>
</dbReference>
<dbReference type="RefSeq" id="WP_176788735.1">
    <property type="nucleotide sequence ID" value="NZ_JABXWR010000001.1"/>
</dbReference>
<evidence type="ECO:0000256" key="12">
    <source>
        <dbReference type="ARBA" id="ARBA00030295"/>
    </source>
</evidence>
<gene>
    <name evidence="14" type="ORF">HWN36_07235</name>
</gene>
<dbReference type="InterPro" id="IPR036644">
    <property type="entry name" value="FTR_bsu_sf"/>
</dbReference>
<comment type="cofactor">
    <cofactor evidence="1">
        <name>[4Fe-4S] cluster</name>
        <dbReference type="ChEBI" id="CHEBI:49883"/>
    </cofactor>
</comment>
<dbReference type="PANTHER" id="PTHR35113:SF1">
    <property type="entry name" value="FERREDOXIN-THIOREDOXIN REDUCTASE CATALYTIC CHAIN, CHLOROPLASTIC"/>
    <property type="match status" value="1"/>
</dbReference>
<evidence type="ECO:0000256" key="9">
    <source>
        <dbReference type="ARBA" id="ARBA00023014"/>
    </source>
</evidence>
<keyword evidence="6" id="KW-0479">Metal-binding</keyword>
<evidence type="ECO:0000256" key="1">
    <source>
        <dbReference type="ARBA" id="ARBA00001966"/>
    </source>
</evidence>
<accession>A0A7K4HPA8</accession>
<evidence type="ECO:0000256" key="5">
    <source>
        <dbReference type="ARBA" id="ARBA00022485"/>
    </source>
</evidence>
<evidence type="ECO:0000256" key="4">
    <source>
        <dbReference type="ARBA" id="ARBA00012358"/>
    </source>
</evidence>
<dbReference type="PANTHER" id="PTHR35113">
    <property type="entry name" value="FERREDOXIN-THIOREDOXIN REDUCTASE CATALYTIC CHAIN, CHLOROPLASTIC"/>
    <property type="match status" value="1"/>
</dbReference>
<comment type="catalytic activity">
    <reaction evidence="13">
        <text>[thioredoxin]-disulfide + 2 reduced [2Fe-2S]-[ferredoxin] + 2 H(+) = [thioredoxin]-dithiol + 2 oxidized [2Fe-2S]-[ferredoxin]</text>
        <dbReference type="Rhea" id="RHEA:42336"/>
        <dbReference type="Rhea" id="RHEA-COMP:10000"/>
        <dbReference type="Rhea" id="RHEA-COMP:10001"/>
        <dbReference type="Rhea" id="RHEA-COMP:10698"/>
        <dbReference type="Rhea" id="RHEA-COMP:10700"/>
        <dbReference type="ChEBI" id="CHEBI:15378"/>
        <dbReference type="ChEBI" id="CHEBI:29950"/>
        <dbReference type="ChEBI" id="CHEBI:33737"/>
        <dbReference type="ChEBI" id="CHEBI:33738"/>
        <dbReference type="ChEBI" id="CHEBI:50058"/>
        <dbReference type="EC" id="1.8.7.2"/>
    </reaction>
</comment>
<evidence type="ECO:0000313" key="14">
    <source>
        <dbReference type="EMBL" id="NVO67106.1"/>
    </source>
</evidence>
<evidence type="ECO:0000256" key="13">
    <source>
        <dbReference type="ARBA" id="ARBA00048150"/>
    </source>
</evidence>
<dbReference type="Gene3D" id="3.90.460.10">
    <property type="entry name" value="Ferredoxin thioredoxin reductase catalytic beta subunit"/>
    <property type="match status" value="1"/>
</dbReference>
<dbReference type="EC" id="1.8.7.2" evidence="4"/>
<evidence type="ECO:0000256" key="3">
    <source>
        <dbReference type="ARBA" id="ARBA00007941"/>
    </source>
</evidence>
<keyword evidence="7" id="KW-0560">Oxidoreductase</keyword>
<evidence type="ECO:0000256" key="2">
    <source>
        <dbReference type="ARBA" id="ARBA00003945"/>
    </source>
</evidence>
<dbReference type="AlphaFoldDB" id="A0A7K4HPA8"/>
<organism evidence="14 15">
    <name type="scientific">Methanofollis tationis</name>
    <dbReference type="NCBI Taxonomy" id="81417"/>
    <lineage>
        <taxon>Archaea</taxon>
        <taxon>Methanobacteriati</taxon>
        <taxon>Methanobacteriota</taxon>
        <taxon>Stenosarchaea group</taxon>
        <taxon>Methanomicrobia</taxon>
        <taxon>Methanomicrobiales</taxon>
        <taxon>Methanomicrobiaceae</taxon>
        <taxon>Methanofollis</taxon>
    </lineage>
</organism>
<comment type="subunit">
    <text evidence="11">Heterodimer of subunit A (variable subunit) and subunit B (catalytic subunit). Heterodimeric FTR forms a complex with ferredoxin and thioredoxin.</text>
</comment>
<proteinExistence type="inferred from homology"/>
<dbReference type="SUPFAM" id="SSF57662">
    <property type="entry name" value="Ferredoxin thioredoxin reductase (FTR), catalytic beta chain"/>
    <property type="match status" value="1"/>
</dbReference>
<dbReference type="InterPro" id="IPR004209">
    <property type="entry name" value="FTR_bsu"/>
</dbReference>
<dbReference type="GO" id="GO:0016730">
    <property type="term" value="F:oxidoreductase activity, acting on iron-sulfur proteins as donors"/>
    <property type="evidence" value="ECO:0007669"/>
    <property type="project" value="InterPro"/>
</dbReference>
<dbReference type="GO" id="GO:0046872">
    <property type="term" value="F:metal ion binding"/>
    <property type="evidence" value="ECO:0007669"/>
    <property type="project" value="UniProtKB-KW"/>
</dbReference>
<evidence type="ECO:0000256" key="11">
    <source>
        <dbReference type="ARBA" id="ARBA00026011"/>
    </source>
</evidence>
<dbReference type="Proteomes" id="UP000570823">
    <property type="component" value="Unassembled WGS sequence"/>
</dbReference>
<keyword evidence="5" id="KW-0004">4Fe-4S</keyword>
<evidence type="ECO:0000313" key="15">
    <source>
        <dbReference type="Proteomes" id="UP000570823"/>
    </source>
</evidence>
<comment type="similarity">
    <text evidence="3">Belongs to the ferredoxin thioredoxin reductase beta subunit family.</text>
</comment>
<dbReference type="EMBL" id="JABXWR010000001">
    <property type="protein sequence ID" value="NVO67106.1"/>
    <property type="molecule type" value="Genomic_DNA"/>
</dbReference>
<keyword evidence="8" id="KW-0408">Iron</keyword>
<keyword evidence="10" id="KW-1015">Disulfide bond</keyword>
<comment type="caution">
    <text evidence="14">The sequence shown here is derived from an EMBL/GenBank/DDBJ whole genome shotgun (WGS) entry which is preliminary data.</text>
</comment>
<keyword evidence="9" id="KW-0411">Iron-sulfur</keyword>
<reference evidence="14 15" key="1">
    <citation type="submission" date="2020-06" db="EMBL/GenBank/DDBJ databases">
        <title>Methanofollis fontis sp. nov., a methanogen isolated from marine sediments near a cold seep at Four-Way Closure Ridge offshore southwestern Taiwan.</title>
        <authorList>
            <person name="Chen S.-C."/>
            <person name="Teng N.-H."/>
            <person name="Lin Y.-S."/>
            <person name="Lai M.-C."/>
            <person name="Chen H.-H."/>
            <person name="Wang C.-C."/>
        </authorList>
    </citation>
    <scope>NUCLEOTIDE SEQUENCE [LARGE SCALE GENOMIC DNA]</scope>
    <source>
        <strain evidence="14 15">DSM 2702</strain>
    </source>
</reference>
<dbReference type="OrthoDB" id="45654at2157"/>
<sequence>MISDIARTKEEDTAARIRAWAERYAARNGWRLNPDPAERETVIHGLARNAIRFGKQYCPCRIRSGDAAEDRKIICPCIYHRDEIREDGHCHCRLFFRNDQGVSS</sequence>
<evidence type="ECO:0000256" key="8">
    <source>
        <dbReference type="ARBA" id="ARBA00023004"/>
    </source>
</evidence>
<evidence type="ECO:0000256" key="7">
    <source>
        <dbReference type="ARBA" id="ARBA00023002"/>
    </source>
</evidence>
<evidence type="ECO:0000256" key="6">
    <source>
        <dbReference type="ARBA" id="ARBA00022723"/>
    </source>
</evidence>
<evidence type="ECO:0000256" key="10">
    <source>
        <dbReference type="ARBA" id="ARBA00023157"/>
    </source>
</evidence>
<comment type="function">
    <text evidence="2">Catalytic subunit of the ferredoxin-thioredoxin reductase (FTR), which catalyzes the two-electron reduction of thioredoxins by the electrons provided by reduced ferredoxin.</text>
</comment>
<name>A0A7K4HPA8_9EURY</name>
<protein>
    <recommendedName>
        <fullName evidence="4">ferredoxin:thioredoxin reductase</fullName>
        <ecNumber evidence="4">1.8.7.2</ecNumber>
    </recommendedName>
    <alternativeName>
        <fullName evidence="12">Ferredoxin-thioredoxin reductase subunit B</fullName>
    </alternativeName>
</protein>
<dbReference type="GO" id="GO:0051539">
    <property type="term" value="F:4 iron, 4 sulfur cluster binding"/>
    <property type="evidence" value="ECO:0007669"/>
    <property type="project" value="UniProtKB-KW"/>
</dbReference>
<keyword evidence="15" id="KW-1185">Reference proteome</keyword>